<dbReference type="Proteomes" id="UP000714275">
    <property type="component" value="Unassembled WGS sequence"/>
</dbReference>
<feature type="transmembrane region" description="Helical" evidence="7">
    <location>
        <begin position="347"/>
        <end position="369"/>
    </location>
</feature>
<keyword evidence="2" id="KW-0813">Transport</keyword>
<comment type="caution">
    <text evidence="9">The sequence shown here is derived from an EMBL/GenBank/DDBJ whole genome shotgun (WGS) entry which is preliminary data.</text>
</comment>
<dbReference type="PANTHER" id="PTHR23504:SF15">
    <property type="entry name" value="MAJOR FACILITATOR SUPERFAMILY (MFS) PROFILE DOMAIN-CONTAINING PROTEIN"/>
    <property type="match status" value="1"/>
</dbReference>
<evidence type="ECO:0000313" key="10">
    <source>
        <dbReference type="Proteomes" id="UP000714275"/>
    </source>
</evidence>
<feature type="transmembrane region" description="Helical" evidence="7">
    <location>
        <begin position="448"/>
        <end position="469"/>
    </location>
</feature>
<protein>
    <submittedName>
        <fullName evidence="9">MFS general substrate transporter</fullName>
    </submittedName>
</protein>
<feature type="transmembrane region" description="Helical" evidence="7">
    <location>
        <begin position="381"/>
        <end position="404"/>
    </location>
</feature>
<feature type="compositionally biased region" description="Polar residues" evidence="6">
    <location>
        <begin position="1"/>
        <end position="14"/>
    </location>
</feature>
<evidence type="ECO:0000256" key="3">
    <source>
        <dbReference type="ARBA" id="ARBA00022692"/>
    </source>
</evidence>
<dbReference type="GO" id="GO:0022857">
    <property type="term" value="F:transmembrane transporter activity"/>
    <property type="evidence" value="ECO:0007669"/>
    <property type="project" value="InterPro"/>
</dbReference>
<evidence type="ECO:0000256" key="2">
    <source>
        <dbReference type="ARBA" id="ARBA00022448"/>
    </source>
</evidence>
<dbReference type="InterPro" id="IPR001958">
    <property type="entry name" value="Tet-R_TetA/multi-R_MdtG-like"/>
</dbReference>
<dbReference type="AlphaFoldDB" id="A0A9P6ZI30"/>
<accession>A0A9P6ZI30</accession>
<evidence type="ECO:0000256" key="4">
    <source>
        <dbReference type="ARBA" id="ARBA00022989"/>
    </source>
</evidence>
<evidence type="ECO:0000313" key="9">
    <source>
        <dbReference type="EMBL" id="KAG1767185.1"/>
    </source>
</evidence>
<feature type="transmembrane region" description="Helical" evidence="7">
    <location>
        <begin position="270"/>
        <end position="296"/>
    </location>
</feature>
<keyword evidence="10" id="KW-1185">Reference proteome</keyword>
<comment type="subcellular location">
    <subcellularLocation>
        <location evidence="1">Membrane</location>
        <topology evidence="1">Multi-pass membrane protein</topology>
    </subcellularLocation>
</comment>
<dbReference type="SUPFAM" id="SSF103473">
    <property type="entry name" value="MFS general substrate transporter"/>
    <property type="match status" value="1"/>
</dbReference>
<keyword evidence="4 7" id="KW-1133">Transmembrane helix</keyword>
<evidence type="ECO:0000259" key="8">
    <source>
        <dbReference type="PROSITE" id="PS50850"/>
    </source>
</evidence>
<proteinExistence type="predicted"/>
<dbReference type="GO" id="GO:0016020">
    <property type="term" value="C:membrane"/>
    <property type="evidence" value="ECO:0007669"/>
    <property type="project" value="UniProtKB-SubCell"/>
</dbReference>
<dbReference type="PRINTS" id="PR01035">
    <property type="entry name" value="TCRTETA"/>
</dbReference>
<sequence length="481" mass="52189">MDTSNSPRLTSETTPLVPAGASKKPKTPLPKLQIGILMTLQLVEPIASMSIFPYINQLIKELDITAGDDAAVGYYAGIIESLFFVAQTLTAFAWSRLSDRIGRKPVLLMGLSGTCISMLCFGLSTTFWGLVISRCMCGVLNGNVSVMKTMVGELTDSTNMAQGFALIPIMWCIGGFVGPLTGGTLARPQDNWPRLFAHIFWSKYPYFLPCAVSACGLVLGFFVLLFFLEETLSTKRRPKLTKTTLGISNGVDSDNREGLSHTSNMSMRSLLIPTIIIPIANYAMLALLDIALVAILPLFFSTPIYLGGLGFSPSRIGLWMAIFAMADGTFQALFFAKIVDWVGPKRLFCVSVTCFMPAMLMFPIMSWLVHTRGTVDHAITFALISQISLTIIWDMAYGTVFMFITASAPAKSVLGAVNGLGQTSASMARVVGPAFATSLFAFSKEHNILNGNAVYVVLIMLAGVLRLLGSQLPDDIQDRDE</sequence>
<dbReference type="Pfam" id="PF07690">
    <property type="entry name" value="MFS_1"/>
    <property type="match status" value="1"/>
</dbReference>
<reference evidence="9" key="1">
    <citation type="journal article" date="2020" name="New Phytol.">
        <title>Comparative genomics reveals dynamic genome evolution in host specialist ectomycorrhizal fungi.</title>
        <authorList>
            <person name="Lofgren L.A."/>
            <person name="Nguyen N.H."/>
            <person name="Vilgalys R."/>
            <person name="Ruytinx J."/>
            <person name="Liao H.L."/>
            <person name="Branco S."/>
            <person name="Kuo A."/>
            <person name="LaButti K."/>
            <person name="Lipzen A."/>
            <person name="Andreopoulos W."/>
            <person name="Pangilinan J."/>
            <person name="Riley R."/>
            <person name="Hundley H."/>
            <person name="Na H."/>
            <person name="Barry K."/>
            <person name="Grigoriev I.V."/>
            <person name="Stajich J.E."/>
            <person name="Kennedy P.G."/>
        </authorList>
    </citation>
    <scope>NUCLEOTIDE SEQUENCE</scope>
    <source>
        <strain evidence="9">DOB743</strain>
    </source>
</reference>
<evidence type="ECO:0000256" key="6">
    <source>
        <dbReference type="SAM" id="MobiDB-lite"/>
    </source>
</evidence>
<feature type="region of interest" description="Disordered" evidence="6">
    <location>
        <begin position="1"/>
        <end position="26"/>
    </location>
</feature>
<dbReference type="InterPro" id="IPR036259">
    <property type="entry name" value="MFS_trans_sf"/>
</dbReference>
<dbReference type="InterPro" id="IPR011701">
    <property type="entry name" value="MFS"/>
</dbReference>
<evidence type="ECO:0000256" key="5">
    <source>
        <dbReference type="ARBA" id="ARBA00023136"/>
    </source>
</evidence>
<keyword evidence="3 7" id="KW-0812">Transmembrane</keyword>
<feature type="transmembrane region" description="Helical" evidence="7">
    <location>
        <begin position="316"/>
        <end position="335"/>
    </location>
</feature>
<dbReference type="CDD" id="cd17330">
    <property type="entry name" value="MFS_SLC46_TetA_like"/>
    <property type="match status" value="1"/>
</dbReference>
<evidence type="ECO:0000256" key="1">
    <source>
        <dbReference type="ARBA" id="ARBA00004141"/>
    </source>
</evidence>
<feature type="domain" description="Major facilitator superfamily (MFS) profile" evidence="8">
    <location>
        <begin position="33"/>
        <end position="477"/>
    </location>
</feature>
<feature type="transmembrane region" description="Helical" evidence="7">
    <location>
        <begin position="163"/>
        <end position="186"/>
    </location>
</feature>
<dbReference type="PROSITE" id="PS50850">
    <property type="entry name" value="MFS"/>
    <property type="match status" value="1"/>
</dbReference>
<organism evidence="9 10">
    <name type="scientific">Suillus placidus</name>
    <dbReference type="NCBI Taxonomy" id="48579"/>
    <lineage>
        <taxon>Eukaryota</taxon>
        <taxon>Fungi</taxon>
        <taxon>Dikarya</taxon>
        <taxon>Basidiomycota</taxon>
        <taxon>Agaricomycotina</taxon>
        <taxon>Agaricomycetes</taxon>
        <taxon>Agaricomycetidae</taxon>
        <taxon>Boletales</taxon>
        <taxon>Suillineae</taxon>
        <taxon>Suillaceae</taxon>
        <taxon>Suillus</taxon>
    </lineage>
</organism>
<feature type="transmembrane region" description="Helical" evidence="7">
    <location>
        <begin position="206"/>
        <end position="228"/>
    </location>
</feature>
<dbReference type="InterPro" id="IPR020846">
    <property type="entry name" value="MFS_dom"/>
</dbReference>
<feature type="transmembrane region" description="Helical" evidence="7">
    <location>
        <begin position="106"/>
        <end position="125"/>
    </location>
</feature>
<evidence type="ECO:0000256" key="7">
    <source>
        <dbReference type="SAM" id="Phobius"/>
    </source>
</evidence>
<dbReference type="EMBL" id="JABBWD010000089">
    <property type="protein sequence ID" value="KAG1767185.1"/>
    <property type="molecule type" value="Genomic_DNA"/>
</dbReference>
<dbReference type="OrthoDB" id="419616at2759"/>
<gene>
    <name evidence="9" type="ORF">EV702DRAFT_980338</name>
</gene>
<name>A0A9P6ZI30_9AGAM</name>
<dbReference type="Gene3D" id="1.20.1250.20">
    <property type="entry name" value="MFS general substrate transporter like domains"/>
    <property type="match status" value="1"/>
</dbReference>
<dbReference type="PANTHER" id="PTHR23504">
    <property type="entry name" value="MAJOR FACILITATOR SUPERFAMILY DOMAIN-CONTAINING PROTEIN 10"/>
    <property type="match status" value="1"/>
</dbReference>
<feature type="transmembrane region" description="Helical" evidence="7">
    <location>
        <begin position="72"/>
        <end position="94"/>
    </location>
</feature>
<keyword evidence="5 7" id="KW-0472">Membrane</keyword>